<gene>
    <name evidence="2" type="ORF">EVAR_34806_1</name>
</gene>
<dbReference type="EMBL" id="BGZK01000521">
    <property type="protein sequence ID" value="GBP48313.1"/>
    <property type="molecule type" value="Genomic_DNA"/>
</dbReference>
<proteinExistence type="predicted"/>
<organism evidence="2 3">
    <name type="scientific">Eumeta variegata</name>
    <name type="common">Bagworm moth</name>
    <name type="synonym">Eumeta japonica</name>
    <dbReference type="NCBI Taxonomy" id="151549"/>
    <lineage>
        <taxon>Eukaryota</taxon>
        <taxon>Metazoa</taxon>
        <taxon>Ecdysozoa</taxon>
        <taxon>Arthropoda</taxon>
        <taxon>Hexapoda</taxon>
        <taxon>Insecta</taxon>
        <taxon>Pterygota</taxon>
        <taxon>Neoptera</taxon>
        <taxon>Endopterygota</taxon>
        <taxon>Lepidoptera</taxon>
        <taxon>Glossata</taxon>
        <taxon>Ditrysia</taxon>
        <taxon>Tineoidea</taxon>
        <taxon>Psychidae</taxon>
        <taxon>Oiketicinae</taxon>
        <taxon>Eumeta</taxon>
    </lineage>
</organism>
<evidence type="ECO:0000256" key="1">
    <source>
        <dbReference type="SAM" id="MobiDB-lite"/>
    </source>
</evidence>
<feature type="region of interest" description="Disordered" evidence="1">
    <location>
        <begin position="1"/>
        <end position="121"/>
    </location>
</feature>
<feature type="compositionally biased region" description="Polar residues" evidence="1">
    <location>
        <begin position="42"/>
        <end position="55"/>
    </location>
</feature>
<dbReference type="Proteomes" id="UP000299102">
    <property type="component" value="Unassembled WGS sequence"/>
</dbReference>
<evidence type="ECO:0000313" key="2">
    <source>
        <dbReference type="EMBL" id="GBP48313.1"/>
    </source>
</evidence>
<evidence type="ECO:0000313" key="3">
    <source>
        <dbReference type="Proteomes" id="UP000299102"/>
    </source>
</evidence>
<dbReference type="OrthoDB" id="427518at2759"/>
<keyword evidence="3" id="KW-1185">Reference proteome</keyword>
<name>A0A4C1WB91_EUMVA</name>
<feature type="compositionally biased region" description="Basic and acidic residues" evidence="1">
    <location>
        <begin position="27"/>
        <end position="39"/>
    </location>
</feature>
<comment type="caution">
    <text evidence="2">The sequence shown here is derived from an EMBL/GenBank/DDBJ whole genome shotgun (WGS) entry which is preliminary data.</text>
</comment>
<accession>A0A4C1WB91</accession>
<sequence>MSNQMPIYSHVVSKSQYRPKGNAKSAAKSDKQQAAREFDPLNFNNGGNFVTNAPQEQRHEKTGDRRESKRSGEKGRRGQSSKIEASEGKVEAYLRQNQVSIRQQQHRHSAVRQAEHRVNLR</sequence>
<protein>
    <submittedName>
        <fullName evidence="2">Uncharacterized protein</fullName>
    </submittedName>
</protein>
<dbReference type="AlphaFoldDB" id="A0A4C1WB91"/>
<feature type="compositionally biased region" description="Polar residues" evidence="1">
    <location>
        <begin position="1"/>
        <end position="16"/>
    </location>
</feature>
<reference evidence="2 3" key="1">
    <citation type="journal article" date="2019" name="Commun. Biol.">
        <title>The bagworm genome reveals a unique fibroin gene that provides high tensile strength.</title>
        <authorList>
            <person name="Kono N."/>
            <person name="Nakamura H."/>
            <person name="Ohtoshi R."/>
            <person name="Tomita M."/>
            <person name="Numata K."/>
            <person name="Arakawa K."/>
        </authorList>
    </citation>
    <scope>NUCLEOTIDE SEQUENCE [LARGE SCALE GENOMIC DNA]</scope>
</reference>
<feature type="compositionally biased region" description="Basic and acidic residues" evidence="1">
    <location>
        <begin position="56"/>
        <end position="76"/>
    </location>
</feature>